<proteinExistence type="predicted"/>
<gene>
    <name evidence="1" type="ORF">ALO79_00245</name>
</gene>
<reference evidence="1 2" key="1">
    <citation type="submission" date="2015-09" db="EMBL/GenBank/DDBJ databases">
        <title>Genome announcement of multiple Pseudomonas syringae strains.</title>
        <authorList>
            <person name="Thakur S."/>
            <person name="Wang P.W."/>
            <person name="Gong Y."/>
            <person name="Weir B.S."/>
            <person name="Guttman D.S."/>
        </authorList>
    </citation>
    <scope>NUCLEOTIDE SEQUENCE [LARGE SCALE GENOMIC DNA]</scope>
    <source>
        <strain evidence="1 2">ICMP9419</strain>
    </source>
</reference>
<dbReference type="AlphaFoldDB" id="A0A0P9NMW4"/>
<evidence type="ECO:0000313" key="1">
    <source>
        <dbReference type="EMBL" id="KPX00242.1"/>
    </source>
</evidence>
<accession>A0A0P9NMW4</accession>
<dbReference type="EMBL" id="LJQD01000021">
    <property type="protein sequence ID" value="KPX00242.1"/>
    <property type="molecule type" value="Genomic_DNA"/>
</dbReference>
<dbReference type="Proteomes" id="UP000050381">
    <property type="component" value="Unassembled WGS sequence"/>
</dbReference>
<name>A0A0P9NMW4_PSESX</name>
<protein>
    <submittedName>
        <fullName evidence="1">Uncharacterized protein</fullName>
    </submittedName>
</protein>
<sequence length="455" mass="48783">MTAVDLHTVVGGFKAHFGHEGLGNRRHERQQGVGGFLLLRVFAVLDDIDLFGREVHHGTRAFGESLHGQQHAAHVWMDDDRVSGLVRCFRAGQRTHLQTVTGILQAALEGHFGMRQTLQRSAQTRGVHEREHAVQALVRRADQVAGSAVEVHHAGGVAVDAHLVFDGATVNRVALTDAAIGSREELGHDEQRNAFGASRCVRQARQHDVDDVIGHVVFASGNENLGAGNLVGPVSLRFSPGAQHAQVSAAVGFGQAHGAGPFAGDQLGQVGVLLLGGAVLGDGVHRTMRQARVHAPRPVRFADHLAHRQTQRLGQALAAMRNVMRQTRPAALDKLLVSLLETGRCLHARLAPGAALGIAHPVQRCQNLLAELGTLFENGVDHVRGGVMTGWQTLIVRFITEQLITDETNITQGGLVVRHSDKPLLMNPGTNDRAVAESIASSTRQSRMPCGQTGV</sequence>
<comment type="caution">
    <text evidence="1">The sequence shown here is derived from an EMBL/GenBank/DDBJ whole genome shotgun (WGS) entry which is preliminary data.</text>
</comment>
<evidence type="ECO:0000313" key="2">
    <source>
        <dbReference type="Proteomes" id="UP000050381"/>
    </source>
</evidence>
<organism evidence="1 2">
    <name type="scientific">Pseudomonas syringae pv. castaneae</name>
    <dbReference type="NCBI Taxonomy" id="264450"/>
    <lineage>
        <taxon>Bacteria</taxon>
        <taxon>Pseudomonadati</taxon>
        <taxon>Pseudomonadota</taxon>
        <taxon>Gammaproteobacteria</taxon>
        <taxon>Pseudomonadales</taxon>
        <taxon>Pseudomonadaceae</taxon>
        <taxon>Pseudomonas</taxon>
        <taxon>Pseudomonas syringae</taxon>
    </lineage>
</organism>